<sequence>MSQNQKSPCGTPEHHSCSEIQVFKAMEDSCPSSSYSLMPGSLKDAPAAETPSTSEGPQSTCLSSVVPTTILLSDSSESSSSHDEDSVSLSEMRVDPLDGKVALLVQFLLQKYKMKEPITKADMLDTVIKECKDDFLEILKRTSEGMELVFGVDVKEVDPTSHSYALVNKLGLTFDARLSSDESVPKTSLLIIVLGVIFMKGNRATEEEIWEVLKMLDLHSGRKHPIFGEPRKLITKDLVQEKYLEYQQVPDSDPPCYEFVWGPRAYAETSKMKLLEFLTKTHESDSSCFPLHYQEALRDEVERARARIVTEA</sequence>
<name>H0XKW2_OTOGA</name>
<dbReference type="InterPro" id="IPR041899">
    <property type="entry name" value="MAGE_WH2"/>
</dbReference>
<gene>
    <name evidence="3" type="primary">MAGEB16</name>
</gene>
<organism evidence="3 4">
    <name type="scientific">Otolemur garnettii</name>
    <name type="common">Small-eared galago</name>
    <name type="synonym">Garnett's greater bushbaby</name>
    <dbReference type="NCBI Taxonomy" id="30611"/>
    <lineage>
        <taxon>Eukaryota</taxon>
        <taxon>Metazoa</taxon>
        <taxon>Chordata</taxon>
        <taxon>Craniata</taxon>
        <taxon>Vertebrata</taxon>
        <taxon>Euteleostomi</taxon>
        <taxon>Mammalia</taxon>
        <taxon>Eutheria</taxon>
        <taxon>Euarchontoglires</taxon>
        <taxon>Primates</taxon>
        <taxon>Strepsirrhini</taxon>
        <taxon>Lorisiformes</taxon>
        <taxon>Galagidae</taxon>
        <taxon>Otolemur</taxon>
    </lineage>
</organism>
<reference evidence="3" key="2">
    <citation type="submission" date="2025-08" db="UniProtKB">
        <authorList>
            <consortium name="Ensembl"/>
        </authorList>
    </citation>
    <scope>IDENTIFICATION</scope>
</reference>
<dbReference type="HOGENOM" id="CLU_039582_1_0_1"/>
<dbReference type="FunFam" id="1.10.10.1210:FF:000001">
    <property type="entry name" value="melanoma-associated antigen D1"/>
    <property type="match status" value="1"/>
</dbReference>
<evidence type="ECO:0000256" key="1">
    <source>
        <dbReference type="SAM" id="MobiDB-lite"/>
    </source>
</evidence>
<dbReference type="OMA" id="ASECIGL"/>
<dbReference type="PANTHER" id="PTHR11736">
    <property type="entry name" value="MELANOMA-ASSOCIATED ANTIGEN MAGE ANTIGEN"/>
    <property type="match status" value="1"/>
</dbReference>
<dbReference type="Gene3D" id="1.10.10.1210">
    <property type="entry name" value="MAGE homology domain, winged helix WH2 motif"/>
    <property type="match status" value="1"/>
</dbReference>
<feature type="domain" description="MAGE" evidence="2">
    <location>
        <begin position="97"/>
        <end position="296"/>
    </location>
</feature>
<dbReference type="GeneTree" id="ENSGT00940000165165"/>
<dbReference type="InterPro" id="IPR037445">
    <property type="entry name" value="MAGE"/>
</dbReference>
<dbReference type="EMBL" id="AAQR03105302">
    <property type="status" value="NOT_ANNOTATED_CDS"/>
    <property type="molecule type" value="Genomic_DNA"/>
</dbReference>
<evidence type="ECO:0000313" key="3">
    <source>
        <dbReference type="Ensembl" id="ENSOGAP00000016752.1"/>
    </source>
</evidence>
<dbReference type="SMART" id="SM01392">
    <property type="entry name" value="MAGE_N"/>
    <property type="match status" value="1"/>
</dbReference>
<dbReference type="GO" id="GO:0005634">
    <property type="term" value="C:nucleus"/>
    <property type="evidence" value="ECO:0007669"/>
    <property type="project" value="TreeGrafter"/>
</dbReference>
<evidence type="ECO:0000259" key="2">
    <source>
        <dbReference type="PROSITE" id="PS50838"/>
    </source>
</evidence>
<dbReference type="InterPro" id="IPR002190">
    <property type="entry name" value="MHD_dom"/>
</dbReference>
<dbReference type="InterPro" id="IPR021072">
    <property type="entry name" value="MAGE_N"/>
</dbReference>
<dbReference type="SMART" id="SM01373">
    <property type="entry name" value="MAGE"/>
    <property type="match status" value="1"/>
</dbReference>
<reference evidence="4" key="1">
    <citation type="submission" date="2011-03" db="EMBL/GenBank/DDBJ databases">
        <title>Version 3 of the genome sequence of Otolemur garnettii (Bushbaby).</title>
        <authorList>
            <consortium name="The Broad Institute Genome Sequencing Platform"/>
            <person name="Di Palma F."/>
            <person name="Johnson J."/>
            <person name="Lander E.S."/>
            <person name="Lindblad-Toh K."/>
            <person name="Jaffe D.B."/>
            <person name="Gnerre S."/>
            <person name="MacCallum I."/>
            <person name="Przybylski D."/>
            <person name="Ribeiro F.J."/>
            <person name="Burton J.N."/>
            <person name="Walker B.J."/>
            <person name="Sharpe T."/>
            <person name="Hall G."/>
        </authorList>
    </citation>
    <scope>NUCLEOTIDE SEQUENCE [LARGE SCALE GENOMIC DNA]</scope>
</reference>
<dbReference type="STRING" id="30611.ENSOGAP00000016752"/>
<dbReference type="eggNOG" id="KOG4562">
    <property type="taxonomic scope" value="Eukaryota"/>
</dbReference>
<dbReference type="GO" id="GO:0000122">
    <property type="term" value="P:negative regulation of transcription by RNA polymerase II"/>
    <property type="evidence" value="ECO:0007669"/>
    <property type="project" value="TreeGrafter"/>
</dbReference>
<dbReference type="PROSITE" id="PS50838">
    <property type="entry name" value="MAGE"/>
    <property type="match status" value="1"/>
</dbReference>
<proteinExistence type="predicted"/>
<dbReference type="Pfam" id="PF12440">
    <property type="entry name" value="MAGE_N"/>
    <property type="match status" value="1"/>
</dbReference>
<dbReference type="FunFam" id="1.10.10.1200:FF:000007">
    <property type="entry name" value="Melanoma-associated antigen C2"/>
    <property type="match status" value="1"/>
</dbReference>
<dbReference type="InParanoid" id="H0XKW2"/>
<keyword evidence="4" id="KW-1185">Reference proteome</keyword>
<dbReference type="PANTHER" id="PTHR11736:SF24">
    <property type="entry name" value="MAGE DOMAIN-CONTAINING PROTEIN"/>
    <property type="match status" value="1"/>
</dbReference>
<protein>
    <submittedName>
        <fullName evidence="3">MAGE family member B16</fullName>
    </submittedName>
</protein>
<dbReference type="InterPro" id="IPR041898">
    <property type="entry name" value="MAGE_WH1"/>
</dbReference>
<dbReference type="Gene3D" id="1.10.10.1200">
    <property type="entry name" value="MAGE homology domain, winged helix WH1 motif"/>
    <property type="match status" value="1"/>
</dbReference>
<reference evidence="3" key="3">
    <citation type="submission" date="2025-09" db="UniProtKB">
        <authorList>
            <consortium name="Ensembl"/>
        </authorList>
    </citation>
    <scope>IDENTIFICATION</scope>
</reference>
<feature type="compositionally biased region" description="Polar residues" evidence="1">
    <location>
        <begin position="50"/>
        <end position="62"/>
    </location>
</feature>
<evidence type="ECO:0000313" key="4">
    <source>
        <dbReference type="Proteomes" id="UP000005225"/>
    </source>
</evidence>
<feature type="region of interest" description="Disordered" evidence="1">
    <location>
        <begin position="30"/>
        <end position="62"/>
    </location>
</feature>
<dbReference type="Ensembl" id="ENSOGAT00000026305.1">
    <property type="protein sequence ID" value="ENSOGAP00000016752.1"/>
    <property type="gene ID" value="ENSOGAG00000024364.1"/>
</dbReference>
<accession>H0XKW2</accession>
<dbReference type="Proteomes" id="UP000005225">
    <property type="component" value="Unassembled WGS sequence"/>
</dbReference>
<dbReference type="AlphaFoldDB" id="H0XKW2"/>
<dbReference type="Pfam" id="PF01454">
    <property type="entry name" value="MAGE"/>
    <property type="match status" value="1"/>
</dbReference>